<keyword evidence="3" id="KW-1185">Reference proteome</keyword>
<dbReference type="Proteomes" id="UP000223071">
    <property type="component" value="Unassembled WGS sequence"/>
</dbReference>
<feature type="transmembrane region" description="Helical" evidence="1">
    <location>
        <begin position="150"/>
        <end position="174"/>
    </location>
</feature>
<evidence type="ECO:0000313" key="2">
    <source>
        <dbReference type="EMBL" id="PFG74286.1"/>
    </source>
</evidence>
<protein>
    <submittedName>
        <fullName evidence="2">ABC-2 family transporter</fullName>
    </submittedName>
</protein>
<dbReference type="PANTHER" id="PTHR43471:SF1">
    <property type="entry name" value="ABC TRANSPORTER PERMEASE PROTEIN NOSY-RELATED"/>
    <property type="match status" value="1"/>
</dbReference>
<reference evidence="2 3" key="1">
    <citation type="submission" date="2017-09" db="EMBL/GenBank/DDBJ databases">
        <title>Sequencing the genomes of two abundant thermophiles in Great Basin hot springs: Thermocrinis jamiesonii and novel Chloroflexi Thermoflexus hugenholtzii.</title>
        <authorList>
            <person name="Hedlund B."/>
        </authorList>
    </citation>
    <scope>NUCLEOTIDE SEQUENCE [LARGE SCALE GENOMIC DNA]</scope>
    <source>
        <strain evidence="2 3">G233</strain>
    </source>
</reference>
<evidence type="ECO:0000256" key="1">
    <source>
        <dbReference type="SAM" id="Phobius"/>
    </source>
</evidence>
<dbReference type="RefSeq" id="WP_098503681.1">
    <property type="nucleotide sequence ID" value="NZ_PDJQ01000001.1"/>
</dbReference>
<dbReference type="EMBL" id="PDJQ01000001">
    <property type="protein sequence ID" value="PFG74286.1"/>
    <property type="molecule type" value="Genomic_DNA"/>
</dbReference>
<dbReference type="Pfam" id="PF12679">
    <property type="entry name" value="ABC2_membrane_2"/>
    <property type="match status" value="1"/>
</dbReference>
<accession>A0A2A9HH46</accession>
<dbReference type="AlphaFoldDB" id="A0A2A9HH46"/>
<dbReference type="GO" id="GO:0005886">
    <property type="term" value="C:plasma membrane"/>
    <property type="evidence" value="ECO:0007669"/>
    <property type="project" value="UniProtKB-SubCell"/>
</dbReference>
<dbReference type="GO" id="GO:0140359">
    <property type="term" value="F:ABC-type transporter activity"/>
    <property type="evidence" value="ECO:0007669"/>
    <property type="project" value="InterPro"/>
</dbReference>
<evidence type="ECO:0000313" key="3">
    <source>
        <dbReference type="Proteomes" id="UP000223071"/>
    </source>
</evidence>
<dbReference type="PANTHER" id="PTHR43471">
    <property type="entry name" value="ABC TRANSPORTER PERMEASE"/>
    <property type="match status" value="1"/>
</dbReference>
<proteinExistence type="predicted"/>
<feature type="transmembrane region" description="Helical" evidence="1">
    <location>
        <begin position="61"/>
        <end position="86"/>
    </location>
</feature>
<feature type="transmembrane region" description="Helical" evidence="1">
    <location>
        <begin position="186"/>
        <end position="206"/>
    </location>
</feature>
<name>A0A2A9HH46_TEPT2</name>
<gene>
    <name evidence="2" type="ORF">A9A59_1501</name>
</gene>
<feature type="transmembrane region" description="Helical" evidence="1">
    <location>
        <begin position="212"/>
        <end position="232"/>
    </location>
</feature>
<sequence length="244" mass="26542">MSLLTIQPPVRALARKELRELRRHRMIVLTATILPVAFLVLPVLNLLFYDPARAIGGPDFAVGQAMFCFFLAPVIMPATMAAYSIIGERDQGTLEPLLTLPLSDRQLLAGKVIAILLPTLAASFGIFILYMAIVAAIVEPPVRGPALDPAWPLGMLLAAPLLALFSTMTGLFFSARSKDVRIAEHLSGLILLPSMLPVLLVVTRTIEPSLLTWLTMAVVLAAIDAGLWRLVVRAFDRERAISTI</sequence>
<feature type="transmembrane region" description="Helical" evidence="1">
    <location>
        <begin position="26"/>
        <end position="49"/>
    </location>
</feature>
<keyword evidence="1" id="KW-1133">Transmembrane helix</keyword>
<feature type="transmembrane region" description="Helical" evidence="1">
    <location>
        <begin position="107"/>
        <end position="138"/>
    </location>
</feature>
<keyword evidence="1" id="KW-0472">Membrane</keyword>
<organism evidence="2 3">
    <name type="scientific">Tepidiforma thermophila (strain KCTC 52669 / CGMCC 1.13589 / G233)</name>
    <dbReference type="NCBI Taxonomy" id="2761530"/>
    <lineage>
        <taxon>Bacteria</taxon>
        <taxon>Bacillati</taxon>
        <taxon>Chloroflexota</taxon>
        <taxon>Tepidiformia</taxon>
        <taxon>Tepidiformales</taxon>
        <taxon>Tepidiformaceae</taxon>
        <taxon>Tepidiforma</taxon>
    </lineage>
</organism>
<comment type="caution">
    <text evidence="2">The sequence shown here is derived from an EMBL/GenBank/DDBJ whole genome shotgun (WGS) entry which is preliminary data.</text>
</comment>
<keyword evidence="1" id="KW-0812">Transmembrane</keyword>